<dbReference type="Pfam" id="PF12945">
    <property type="entry name" value="PilZNR"/>
    <property type="match status" value="1"/>
</dbReference>
<evidence type="ECO:0000313" key="6">
    <source>
        <dbReference type="EMBL" id="ACB84999.1"/>
    </source>
</evidence>
<keyword evidence="3" id="KW-0975">Bacterial flagellum</keyword>
<dbReference type="AlphaFoldDB" id="B2A369"/>
<dbReference type="FunCoup" id="B2A369">
    <property type="interactions" value="9"/>
</dbReference>
<keyword evidence="1" id="KW-0973">c-di-GMP</keyword>
<evidence type="ECO:0000259" key="4">
    <source>
        <dbReference type="Pfam" id="PF07238"/>
    </source>
</evidence>
<evidence type="ECO:0000259" key="5">
    <source>
        <dbReference type="Pfam" id="PF12945"/>
    </source>
</evidence>
<dbReference type="KEGG" id="nth:Nther_1416"/>
<accession>B2A369</accession>
<dbReference type="Pfam" id="PF07238">
    <property type="entry name" value="PilZ"/>
    <property type="match status" value="1"/>
</dbReference>
<dbReference type="STRING" id="457570.Nther_1416"/>
<dbReference type="InterPro" id="IPR009875">
    <property type="entry name" value="PilZ_domain"/>
</dbReference>
<evidence type="ECO:0000256" key="3">
    <source>
        <dbReference type="ARBA" id="ARBA00023143"/>
    </source>
</evidence>
<dbReference type="Proteomes" id="UP000001683">
    <property type="component" value="Chromosome"/>
</dbReference>
<name>B2A369_NATTJ</name>
<dbReference type="Gene3D" id="2.30.110.10">
    <property type="entry name" value="Electron Transport, Fmn-binding Protein, Chain A"/>
    <property type="match status" value="1"/>
</dbReference>
<reference evidence="6 7" key="2">
    <citation type="journal article" date="2011" name="J. Bacteriol.">
        <title>Complete genome sequence of the anaerobic, halophilic alkalithermophile Natranaerobius thermophilus JW/NM-WN-LF.</title>
        <authorList>
            <person name="Zhao B."/>
            <person name="Mesbah N.M."/>
            <person name="Dalin E."/>
            <person name="Goodwin L."/>
            <person name="Nolan M."/>
            <person name="Pitluck S."/>
            <person name="Chertkov O."/>
            <person name="Brettin T.S."/>
            <person name="Han J."/>
            <person name="Larimer F.W."/>
            <person name="Land M.L."/>
            <person name="Hauser L."/>
            <person name="Kyrpides N."/>
            <person name="Wiegel J."/>
        </authorList>
    </citation>
    <scope>NUCLEOTIDE SEQUENCE [LARGE SCALE GENOMIC DNA]</scope>
    <source>
        <strain evidence="7">ATCC BAA-1301 / DSM 18059 / JW/NM-WN-LF</strain>
    </source>
</reference>
<dbReference type="OrthoDB" id="9783080at2"/>
<keyword evidence="7" id="KW-1185">Reference proteome</keyword>
<organism evidence="6 7">
    <name type="scientific">Natranaerobius thermophilus (strain ATCC BAA-1301 / DSM 18059 / JW/NM-WN-LF)</name>
    <dbReference type="NCBI Taxonomy" id="457570"/>
    <lineage>
        <taxon>Bacteria</taxon>
        <taxon>Bacillati</taxon>
        <taxon>Bacillota</taxon>
        <taxon>Clostridia</taxon>
        <taxon>Natranaerobiales</taxon>
        <taxon>Natranaerobiaceae</taxon>
        <taxon>Natranaerobius</taxon>
    </lineage>
</organism>
<dbReference type="InterPro" id="IPR012349">
    <property type="entry name" value="Split_barrel_FMN-bd"/>
</dbReference>
<gene>
    <name evidence="6" type="ordered locus">Nther_1416</name>
</gene>
<proteinExistence type="predicted"/>
<sequence>MLKIGLSIKIRVDNKDYSSRIEDMDSDYLYISTPMEKGQLVHFSQGSKISVYIIVKGAVYNFEEKIKEQIKSPVPLLKISKPDKLKKIQRRQFFRLEKKLPVKYKILDDDCESELSDTKDAYALDISGGGLKLATQEIIPVNSFLELNFELNIDEGKNSNIHDIRCVGKIVRTQKVDTDRVSIYHYGVKFISLPSEIQDTIVRFIFNEQRKLRLKGRFSHAKREY</sequence>
<feature type="domain" description="Type III secretion system flagellar brake protein YcgR PilZN" evidence="5">
    <location>
        <begin position="3"/>
        <end position="82"/>
    </location>
</feature>
<dbReference type="Gene3D" id="2.40.10.220">
    <property type="entry name" value="predicted glycosyltransferase like domains"/>
    <property type="match status" value="1"/>
</dbReference>
<dbReference type="SUPFAM" id="SSF141371">
    <property type="entry name" value="PilZ domain-like"/>
    <property type="match status" value="2"/>
</dbReference>
<evidence type="ECO:0000313" key="7">
    <source>
        <dbReference type="Proteomes" id="UP000001683"/>
    </source>
</evidence>
<dbReference type="EMBL" id="CP001034">
    <property type="protein sequence ID" value="ACB84999.1"/>
    <property type="molecule type" value="Genomic_DNA"/>
</dbReference>
<dbReference type="InterPro" id="IPR009926">
    <property type="entry name" value="T3SS_YcgR_PilZN"/>
</dbReference>
<evidence type="ECO:0000256" key="1">
    <source>
        <dbReference type="ARBA" id="ARBA00022636"/>
    </source>
</evidence>
<dbReference type="GO" id="GO:0035438">
    <property type="term" value="F:cyclic-di-GMP binding"/>
    <property type="evidence" value="ECO:0007669"/>
    <property type="project" value="InterPro"/>
</dbReference>
<keyword evidence="2" id="KW-0547">Nucleotide-binding</keyword>
<feature type="domain" description="PilZ" evidence="4">
    <location>
        <begin position="89"/>
        <end position="206"/>
    </location>
</feature>
<protein>
    <submittedName>
        <fullName evidence="6">Type IV pilus assembly PilZ</fullName>
    </submittedName>
</protein>
<dbReference type="InParanoid" id="B2A369"/>
<dbReference type="RefSeq" id="WP_012447873.1">
    <property type="nucleotide sequence ID" value="NC_010718.1"/>
</dbReference>
<dbReference type="eggNOG" id="COG5581">
    <property type="taxonomic scope" value="Bacteria"/>
</dbReference>
<reference evidence="6 7" key="1">
    <citation type="submission" date="2008-04" db="EMBL/GenBank/DDBJ databases">
        <title>Complete sequence of chromosome of Natranaerobius thermophilus JW/NM-WN-LF.</title>
        <authorList>
            <consortium name="US DOE Joint Genome Institute"/>
            <person name="Copeland A."/>
            <person name="Lucas S."/>
            <person name="Lapidus A."/>
            <person name="Glavina del Rio T."/>
            <person name="Dalin E."/>
            <person name="Tice H."/>
            <person name="Bruce D."/>
            <person name="Goodwin L."/>
            <person name="Pitluck S."/>
            <person name="Chertkov O."/>
            <person name="Brettin T."/>
            <person name="Detter J.C."/>
            <person name="Han C."/>
            <person name="Kuske C.R."/>
            <person name="Schmutz J."/>
            <person name="Larimer F."/>
            <person name="Land M."/>
            <person name="Hauser L."/>
            <person name="Kyrpides N."/>
            <person name="Lykidis A."/>
            <person name="Mesbah N.M."/>
            <person name="Wiegel J."/>
        </authorList>
    </citation>
    <scope>NUCLEOTIDE SEQUENCE [LARGE SCALE GENOMIC DNA]</scope>
    <source>
        <strain evidence="7">ATCC BAA-1301 / DSM 18059 / JW/NM-WN-LF</strain>
    </source>
</reference>
<evidence type="ECO:0000256" key="2">
    <source>
        <dbReference type="ARBA" id="ARBA00022741"/>
    </source>
</evidence>
<dbReference type="HOGENOM" id="CLU_086342_0_0_9"/>